<protein>
    <submittedName>
        <fullName evidence="2">Uncharacterized protein</fullName>
    </submittedName>
</protein>
<dbReference type="RefSeq" id="WP_376803748.1">
    <property type="nucleotide sequence ID" value="NZ_LWDL01000008.1"/>
</dbReference>
<keyword evidence="1" id="KW-0472">Membrane</keyword>
<name>A0A1W9I1I0_9HYPH</name>
<gene>
    <name evidence="2" type="ORF">A4S15_04940</name>
</gene>
<keyword evidence="1" id="KW-1133">Transmembrane helix</keyword>
<proteinExistence type="predicted"/>
<comment type="caution">
    <text evidence="2">The sequence shown here is derived from an EMBL/GenBank/DDBJ whole genome shotgun (WGS) entry which is preliminary data.</text>
</comment>
<sequence>MNPSDILPKAPLPRALIGFSAAFLSTLTFHEIGFLLVNLTGLGTFTLFNMRPTVPLGVPLLISLSFWGGLWGILYVFIVERFPRTVHPWVAGFLFAILLPTLFGWTIVATIKGMPIFLGFNVLRLVLITFINGLWGVGLPILCILLARTGLFKAA</sequence>
<feature type="transmembrane region" description="Helical" evidence="1">
    <location>
        <begin position="123"/>
        <end position="147"/>
    </location>
</feature>
<organism evidence="2 3">
    <name type="scientific">Candidatus Raskinella chloraquaticus</name>
    <dbReference type="NCBI Taxonomy" id="1951219"/>
    <lineage>
        <taxon>Bacteria</taxon>
        <taxon>Pseudomonadati</taxon>
        <taxon>Pseudomonadota</taxon>
        <taxon>Alphaproteobacteria</taxon>
        <taxon>Hyphomicrobiales</taxon>
        <taxon>Phreatobacteraceae</taxon>
        <taxon>Candidatus Raskinella</taxon>
    </lineage>
</organism>
<dbReference type="Proteomes" id="UP000192872">
    <property type="component" value="Unassembled WGS sequence"/>
</dbReference>
<keyword evidence="1" id="KW-0812">Transmembrane</keyword>
<dbReference type="EMBL" id="LWDL01000008">
    <property type="protein sequence ID" value="OQW53598.1"/>
    <property type="molecule type" value="Genomic_DNA"/>
</dbReference>
<reference evidence="2 3" key="1">
    <citation type="journal article" date="2017" name="Water Res.">
        <title>Comammox in drinking water systems.</title>
        <authorList>
            <person name="Wang Y."/>
            <person name="Ma L."/>
            <person name="Mao Y."/>
            <person name="Jiang X."/>
            <person name="Xia Y."/>
            <person name="Yu K."/>
            <person name="Li B."/>
            <person name="Zhang T."/>
        </authorList>
    </citation>
    <scope>NUCLEOTIDE SEQUENCE [LARGE SCALE GENOMIC DNA]</scope>
    <source>
        <strain evidence="2">SG_bin8</strain>
    </source>
</reference>
<feature type="transmembrane region" description="Helical" evidence="1">
    <location>
        <begin position="12"/>
        <end position="36"/>
    </location>
</feature>
<evidence type="ECO:0000256" key="1">
    <source>
        <dbReference type="SAM" id="Phobius"/>
    </source>
</evidence>
<feature type="transmembrane region" description="Helical" evidence="1">
    <location>
        <begin position="90"/>
        <end position="111"/>
    </location>
</feature>
<evidence type="ECO:0000313" key="3">
    <source>
        <dbReference type="Proteomes" id="UP000192872"/>
    </source>
</evidence>
<accession>A0A1W9I1I0</accession>
<feature type="transmembrane region" description="Helical" evidence="1">
    <location>
        <begin position="56"/>
        <end position="78"/>
    </location>
</feature>
<evidence type="ECO:0000313" key="2">
    <source>
        <dbReference type="EMBL" id="OQW53598.1"/>
    </source>
</evidence>
<dbReference type="AlphaFoldDB" id="A0A1W9I1I0"/>